<name>A0A0F0CN10_9BACT</name>
<dbReference type="Proteomes" id="UP000033428">
    <property type="component" value="Unassembled WGS sequence"/>
</dbReference>
<evidence type="ECO:0000313" key="1">
    <source>
        <dbReference type="EMBL" id="KJJ84713.1"/>
    </source>
</evidence>
<reference evidence="1 2" key="1">
    <citation type="submission" date="2015-02" db="EMBL/GenBank/DDBJ databases">
        <title>Single-cell genomics of uncultivated deep-branching MTB reveals a conserved set of magnetosome genes.</title>
        <authorList>
            <person name="Kolinko S."/>
            <person name="Richter M."/>
            <person name="Glockner F.O."/>
            <person name="Brachmann A."/>
            <person name="Schuler D."/>
        </authorList>
    </citation>
    <scope>NUCLEOTIDE SEQUENCE [LARGE SCALE GENOMIC DNA]</scope>
    <source>
        <strain evidence="1">SKK-01</strain>
    </source>
</reference>
<keyword evidence="2" id="KW-1185">Reference proteome</keyword>
<sequence>MVKENNNIISEVNKVKICFTGKEITAYGGYSLLSKFFDKIKFREQIERILPIREKSPNSLGIYSKIIGNILILFSGGNRFSHMLYLGSKNVLAKLFGVKRLPEAATT</sequence>
<accession>A0A0F0CN10</accession>
<organism evidence="1 2">
    <name type="scientific">Candidatus Omnitrophus magneticus</name>
    <dbReference type="NCBI Taxonomy" id="1609969"/>
    <lineage>
        <taxon>Bacteria</taxon>
        <taxon>Pseudomonadati</taxon>
        <taxon>Candidatus Omnitrophota</taxon>
        <taxon>Candidatus Omnitrophus</taxon>
    </lineage>
</organism>
<dbReference type="AlphaFoldDB" id="A0A0F0CN10"/>
<proteinExistence type="predicted"/>
<protein>
    <recommendedName>
        <fullName evidence="3">Transposase</fullName>
    </recommendedName>
</protein>
<feature type="non-terminal residue" evidence="1">
    <location>
        <position position="107"/>
    </location>
</feature>
<comment type="caution">
    <text evidence="1">The sequence shown here is derived from an EMBL/GenBank/DDBJ whole genome shotgun (WGS) entry which is preliminary data.</text>
</comment>
<dbReference type="EMBL" id="JYNY01000279">
    <property type="protein sequence ID" value="KJJ84713.1"/>
    <property type="molecule type" value="Genomic_DNA"/>
</dbReference>
<evidence type="ECO:0008006" key="3">
    <source>
        <dbReference type="Google" id="ProtNLM"/>
    </source>
</evidence>
<evidence type="ECO:0000313" key="2">
    <source>
        <dbReference type="Proteomes" id="UP000033428"/>
    </source>
</evidence>
<gene>
    <name evidence="1" type="ORF">OMAG_001419</name>
</gene>